<gene>
    <name evidence="2" type="ORF">PR048_009882</name>
</gene>
<evidence type="ECO:0000313" key="2">
    <source>
        <dbReference type="EMBL" id="KAJ8890374.1"/>
    </source>
</evidence>
<sequence>MRVISGAVRDTHQYYPPFSTPHLCNYRSAQCLLGQGRDLASPRRPAVCRAKVPRQQAVRRRQAVSGAGIVIAVEPECRYTLAHALSVRNTVHVRRKFMWNRAFWTALKKEESVKRGEHAVAPECKGERNARSPRKPAGQRHLLARFRSEKIRQSPGCLRGNSELTQRRQDVFLEEARLTVFRAALFMLRGSSGIRTTLQRSSLVSFRSSFRLESKQIREKQNFSPCSKVKEGLKRRRRRLWPSPPPEEPSRRSSPWGVVWRHFSLWGGGGVLAPEQLSGQIARLRYCGNSNFEWRNTRPGKYSENNCARQKNDEIERGGAIVTGAALGENSSSISGPAQLISVFYILPESLPKCARLFLSHMRRCRFPPLPTVKFKAAFVSTVDQVQIQDPLESVLDFSEGQSISLGYSSYSLTEERTKTIREARWWTAQTTSPTPRQTGYCSRLDLHIWDVAIGQLIFPVVCHRARWRSGNSLDSHSGEHGFDSRASHPDFGFPWFPEITPGECWDGSLTKADSFLFLSQSLFPSDANPKSKLKTAHPFVGGRNRLAGLRKTRSFSRFSLYEPRPLNMSARKLTVKPQEYPFESVKRLAFHHRTFTPNFFRVGTSVDVTVVSGFSRRTCVSRHCIPLLIHLNLSSCTWALNTKLVSSVQGLKCTFLITPLNIKPGHERDLQQLIANTQVRKPPTLERKQGRVCLTTRRYMPASRWVRRLSSSGHRQEKSTEMVRNQLEIDGWWGRGGRAVSPFTSQHGEPGSISGRVTGFSHVGIVPDDAVGWWVFSGISRFPRPFFRHCSILTSITLIGSQDLAVMSCPNLFTNGSRGGGAGCNVRVTRAKWVRWQGRQWLALGLAEVVITSRQINDSRSKCVGRRAARAIAAQQLAPRTAAAALAQFAADEWLQLMKPSNDVVTHKPLKRAADLKYREVPCILLVIGHNTFSIARATMCLSVPSACRELRECKWS</sequence>
<evidence type="ECO:0000256" key="1">
    <source>
        <dbReference type="SAM" id="MobiDB-lite"/>
    </source>
</evidence>
<feature type="region of interest" description="Disordered" evidence="1">
    <location>
        <begin position="234"/>
        <end position="254"/>
    </location>
</feature>
<keyword evidence="3" id="KW-1185">Reference proteome</keyword>
<evidence type="ECO:0000313" key="3">
    <source>
        <dbReference type="Proteomes" id="UP001159363"/>
    </source>
</evidence>
<reference evidence="2 3" key="1">
    <citation type="submission" date="2023-02" db="EMBL/GenBank/DDBJ databases">
        <title>LHISI_Scaffold_Assembly.</title>
        <authorList>
            <person name="Stuart O.P."/>
            <person name="Cleave R."/>
            <person name="Magrath M.J.L."/>
            <person name="Mikheyev A.S."/>
        </authorList>
    </citation>
    <scope>NUCLEOTIDE SEQUENCE [LARGE SCALE GENOMIC DNA]</scope>
    <source>
        <strain evidence="2">Daus_M_001</strain>
        <tissue evidence="2">Leg muscle</tissue>
    </source>
</reference>
<organism evidence="2 3">
    <name type="scientific">Dryococelus australis</name>
    <dbReference type="NCBI Taxonomy" id="614101"/>
    <lineage>
        <taxon>Eukaryota</taxon>
        <taxon>Metazoa</taxon>
        <taxon>Ecdysozoa</taxon>
        <taxon>Arthropoda</taxon>
        <taxon>Hexapoda</taxon>
        <taxon>Insecta</taxon>
        <taxon>Pterygota</taxon>
        <taxon>Neoptera</taxon>
        <taxon>Polyneoptera</taxon>
        <taxon>Phasmatodea</taxon>
        <taxon>Verophasmatodea</taxon>
        <taxon>Anareolatae</taxon>
        <taxon>Phasmatidae</taxon>
        <taxon>Eurycanthinae</taxon>
        <taxon>Dryococelus</taxon>
    </lineage>
</organism>
<proteinExistence type="predicted"/>
<accession>A0ABQ9I173</accession>
<name>A0ABQ9I173_9NEOP</name>
<protein>
    <submittedName>
        <fullName evidence="2">Uncharacterized protein</fullName>
    </submittedName>
</protein>
<dbReference type="EMBL" id="JARBHB010000003">
    <property type="protein sequence ID" value="KAJ8890374.1"/>
    <property type="molecule type" value="Genomic_DNA"/>
</dbReference>
<dbReference type="Proteomes" id="UP001159363">
    <property type="component" value="Chromosome 3"/>
</dbReference>
<comment type="caution">
    <text evidence="2">The sequence shown here is derived from an EMBL/GenBank/DDBJ whole genome shotgun (WGS) entry which is preliminary data.</text>
</comment>